<protein>
    <recommendedName>
        <fullName evidence="3">Peptidase M4 C-terminal domain-containing protein</fullName>
    </recommendedName>
</protein>
<reference evidence="2" key="1">
    <citation type="submission" date="2021-01" db="EMBL/GenBank/DDBJ databases">
        <authorList>
            <person name="Corre E."/>
            <person name="Pelletier E."/>
            <person name="Niang G."/>
            <person name="Scheremetjew M."/>
            <person name="Finn R."/>
            <person name="Kale V."/>
            <person name="Holt S."/>
            <person name="Cochrane G."/>
            <person name="Meng A."/>
            <person name="Brown T."/>
            <person name="Cohen L."/>
        </authorList>
    </citation>
    <scope>NUCLEOTIDE SEQUENCE</scope>
    <source>
        <strain evidence="2">CCMP1594</strain>
    </source>
</reference>
<dbReference type="Gene3D" id="3.10.170.10">
    <property type="match status" value="1"/>
</dbReference>
<feature type="region of interest" description="Disordered" evidence="1">
    <location>
        <begin position="287"/>
        <end position="310"/>
    </location>
</feature>
<evidence type="ECO:0008006" key="3">
    <source>
        <dbReference type="Google" id="ProtNLM"/>
    </source>
</evidence>
<evidence type="ECO:0000256" key="1">
    <source>
        <dbReference type="SAM" id="MobiDB-lite"/>
    </source>
</evidence>
<gene>
    <name evidence="2" type="ORF">EGYM00163_LOCUS7981</name>
</gene>
<accession>A0A7S4CH36</accession>
<organism evidence="2">
    <name type="scientific">Eutreptiella gymnastica</name>
    <dbReference type="NCBI Taxonomy" id="73025"/>
    <lineage>
        <taxon>Eukaryota</taxon>
        <taxon>Discoba</taxon>
        <taxon>Euglenozoa</taxon>
        <taxon>Euglenida</taxon>
        <taxon>Spirocuta</taxon>
        <taxon>Euglenophyceae</taxon>
        <taxon>Eutreptiales</taxon>
        <taxon>Eutreptiaceae</taxon>
        <taxon>Eutreptiella</taxon>
    </lineage>
</organism>
<dbReference type="SUPFAM" id="SSF55486">
    <property type="entry name" value="Metalloproteases ('zincins'), catalytic domain"/>
    <property type="match status" value="1"/>
</dbReference>
<sequence length="436" mass="48897">MSLINDLENNVELLAELDHLVLKQQLLISKAFQGGLDERRATANAKRVEYRPRHGLLPTGCKVQIFKQDPSVKEVPLRLMCLPNNVEAGPSDRVLRVALAHDQKVQTPVLPDQEGNMVVDPKADPYSFDLVQAYSVVRCVVNMYERDLQIDWSWQWDKGTEGGVRTPISINCHAGERMNASYIRSKKLLKFYFFKNNSGQEINLCRSMDIVAHETGHAVMDALKPEMYSVKDGQAGALHEAFADLTAIFATLSHLDLCDNIVANTKGDLRSSTYLSGIGEEFGDALSEGPMPAEEIGDGDEPTHSSTQRGVRNANNSLKASEAGDLYDLAGVFTGYIYDILCDVFEHERNPKMRDDAETLFRVARILRRTLLLALFNTTAKPDFLEVSKAMEHAVNVVVSDDEFDVEYWKERIAKYRVERELGASTEKESVDFGLY</sequence>
<dbReference type="AlphaFoldDB" id="A0A7S4CH36"/>
<name>A0A7S4CH36_9EUGL</name>
<proteinExistence type="predicted"/>
<dbReference type="EMBL" id="HBJA01024674">
    <property type="protein sequence ID" value="CAE0796861.1"/>
    <property type="molecule type" value="Transcribed_RNA"/>
</dbReference>
<evidence type="ECO:0000313" key="2">
    <source>
        <dbReference type="EMBL" id="CAE0796861.1"/>
    </source>
</evidence>